<evidence type="ECO:0000313" key="3">
    <source>
        <dbReference type="EMBL" id="AKM11569.1"/>
    </source>
</evidence>
<dbReference type="AlphaFoldDB" id="A0A0G3XLS1"/>
<protein>
    <submittedName>
        <fullName evidence="3">Calcium-binding protein</fullName>
    </submittedName>
</protein>
<dbReference type="KEGG" id="cna:AB433_05495"/>
<evidence type="ECO:0000313" key="4">
    <source>
        <dbReference type="Proteomes" id="UP000035287"/>
    </source>
</evidence>
<sequence length="90" mass="9151">MLGSIAAAPALAHGGGVDASGCHTNRSTGEYHCHGSRSAPAPAPKRDAPIGAFYRNCAEAHAAGVTPLRRGQPGYRPALDRDGDGVACEK</sequence>
<organism evidence="3 4">
    <name type="scientific">Croceicoccus naphthovorans</name>
    <dbReference type="NCBI Taxonomy" id="1348774"/>
    <lineage>
        <taxon>Bacteria</taxon>
        <taxon>Pseudomonadati</taxon>
        <taxon>Pseudomonadota</taxon>
        <taxon>Alphaproteobacteria</taxon>
        <taxon>Sphingomonadales</taxon>
        <taxon>Erythrobacteraceae</taxon>
        <taxon>Croceicoccus</taxon>
    </lineage>
</organism>
<dbReference type="InterPro" id="IPR008613">
    <property type="entry name" value="Excalibur_Ca-bd_domain"/>
</dbReference>
<feature type="domain" description="Excalibur calcium-binding" evidence="2">
    <location>
        <begin position="53"/>
        <end position="89"/>
    </location>
</feature>
<gene>
    <name evidence="3" type="ORF">AB433_05495</name>
</gene>
<evidence type="ECO:0000259" key="2">
    <source>
        <dbReference type="SMART" id="SM00894"/>
    </source>
</evidence>
<dbReference type="NCBIfam" id="NF033223">
    <property type="entry name" value="YHYH_alt"/>
    <property type="match status" value="1"/>
</dbReference>
<dbReference type="PATRIC" id="fig|1348774.3.peg.1152"/>
<dbReference type="Pfam" id="PF05901">
    <property type="entry name" value="Excalibur"/>
    <property type="match status" value="1"/>
</dbReference>
<dbReference type="SMART" id="SM00894">
    <property type="entry name" value="Excalibur"/>
    <property type="match status" value="1"/>
</dbReference>
<feature type="compositionally biased region" description="Basic and acidic residues" evidence="1">
    <location>
        <begin position="78"/>
        <end position="90"/>
    </location>
</feature>
<accession>A0A0G3XLS1</accession>
<feature type="region of interest" description="Disordered" evidence="1">
    <location>
        <begin position="65"/>
        <end position="90"/>
    </location>
</feature>
<dbReference type="InterPro" id="IPR047773">
    <property type="entry name" value="YHYH_dom_bact"/>
</dbReference>
<keyword evidence="4" id="KW-1185">Reference proteome</keyword>
<name>A0A0G3XLS1_9SPHN</name>
<evidence type="ECO:0000256" key="1">
    <source>
        <dbReference type="SAM" id="MobiDB-lite"/>
    </source>
</evidence>
<dbReference type="Proteomes" id="UP000035287">
    <property type="component" value="Chromosome"/>
</dbReference>
<reference evidence="3 4" key="1">
    <citation type="submission" date="2015-06" db="EMBL/GenBank/DDBJ databases">
        <authorList>
            <person name="Zeng Y."/>
            <person name="Huang Y."/>
        </authorList>
    </citation>
    <scope>NUCLEOTIDE SEQUENCE [LARGE SCALE GENOMIC DNA]</scope>
    <source>
        <strain evidence="3 4">PQ-2</strain>
    </source>
</reference>
<proteinExistence type="predicted"/>
<dbReference type="STRING" id="1348774.AB433_05495"/>
<feature type="region of interest" description="Disordered" evidence="1">
    <location>
        <begin position="12"/>
        <end position="47"/>
    </location>
</feature>
<dbReference type="EMBL" id="CP011770">
    <property type="protein sequence ID" value="AKM11569.1"/>
    <property type="molecule type" value="Genomic_DNA"/>
</dbReference>